<comment type="subcellular location">
    <subcellularLocation>
        <location evidence="5">Cytoplasm</location>
    </subcellularLocation>
</comment>
<name>A0A532V9E8_UNCT6</name>
<dbReference type="Proteomes" id="UP000317778">
    <property type="component" value="Unassembled WGS sequence"/>
</dbReference>
<dbReference type="PANTHER" id="PTHR43804">
    <property type="entry name" value="LD18447P"/>
    <property type="match status" value="1"/>
</dbReference>
<dbReference type="FunFam" id="3.30.160.20:FF:000004">
    <property type="entry name" value="Peptide chain release factor 1"/>
    <property type="match status" value="1"/>
</dbReference>
<comment type="PTM">
    <text evidence="5">Methylated by PrmC. Methylation increases the termination efficiency of RF1.</text>
</comment>
<dbReference type="FunFam" id="3.30.70.1660:FF:000002">
    <property type="entry name" value="Peptide chain release factor 1"/>
    <property type="match status" value="1"/>
</dbReference>
<dbReference type="Pfam" id="PF03462">
    <property type="entry name" value="PCRF"/>
    <property type="match status" value="1"/>
</dbReference>
<dbReference type="SUPFAM" id="SSF75620">
    <property type="entry name" value="Release factor"/>
    <property type="match status" value="1"/>
</dbReference>
<keyword evidence="5" id="KW-0963">Cytoplasm</keyword>
<dbReference type="NCBIfam" id="NF001859">
    <property type="entry name" value="PRK00591.1"/>
    <property type="match status" value="1"/>
</dbReference>
<dbReference type="Pfam" id="PF00472">
    <property type="entry name" value="RF-1"/>
    <property type="match status" value="1"/>
</dbReference>
<keyword evidence="7" id="KW-0175">Coiled coil</keyword>
<dbReference type="InterPro" id="IPR004373">
    <property type="entry name" value="RF-1"/>
</dbReference>
<evidence type="ECO:0000256" key="1">
    <source>
        <dbReference type="ARBA" id="ARBA00002986"/>
    </source>
</evidence>
<dbReference type="AlphaFoldDB" id="A0A532V9E8"/>
<keyword evidence="3 5" id="KW-0488">Methylation</keyword>
<evidence type="ECO:0000256" key="4">
    <source>
        <dbReference type="ARBA" id="ARBA00022917"/>
    </source>
</evidence>
<dbReference type="PANTHER" id="PTHR43804:SF7">
    <property type="entry name" value="LD18447P"/>
    <property type="match status" value="1"/>
</dbReference>
<feature type="modified residue" description="N5-methylglutamine" evidence="5">
    <location>
        <position position="250"/>
    </location>
</feature>
<dbReference type="SMART" id="SM00937">
    <property type="entry name" value="PCRF"/>
    <property type="match status" value="1"/>
</dbReference>
<dbReference type="PROSITE" id="PS00745">
    <property type="entry name" value="RF_PROK_I"/>
    <property type="match status" value="1"/>
</dbReference>
<organism evidence="10 11">
    <name type="scientific">candidate division TA06 bacterium B3_TA06</name>
    <dbReference type="NCBI Taxonomy" id="2012487"/>
    <lineage>
        <taxon>Bacteria</taxon>
        <taxon>Bacteria division TA06</taxon>
    </lineage>
</organism>
<dbReference type="Gene3D" id="6.10.140.1950">
    <property type="match status" value="1"/>
</dbReference>
<dbReference type="Gene3D" id="3.30.70.1660">
    <property type="match status" value="1"/>
</dbReference>
<reference evidence="10 11" key="1">
    <citation type="submission" date="2017-06" db="EMBL/GenBank/DDBJ databases">
        <title>Novel microbial phyla capable of carbon fixation and sulfur reduction in deep-sea sediments.</title>
        <authorList>
            <person name="Huang J."/>
            <person name="Baker B."/>
            <person name="Wang Y."/>
        </authorList>
    </citation>
    <scope>NUCLEOTIDE SEQUENCE [LARGE SCALE GENOMIC DNA]</scope>
    <source>
        <strain evidence="10">B3_TA06</strain>
    </source>
</reference>
<dbReference type="InterPro" id="IPR050057">
    <property type="entry name" value="Prokaryotic/Mito_RF"/>
</dbReference>
<dbReference type="EMBL" id="NJBO01000002">
    <property type="protein sequence ID" value="TKJ43840.1"/>
    <property type="molecule type" value="Genomic_DNA"/>
</dbReference>
<dbReference type="InterPro" id="IPR045853">
    <property type="entry name" value="Pep_chain_release_fac_I_sf"/>
</dbReference>
<dbReference type="NCBIfam" id="TIGR00019">
    <property type="entry name" value="prfA"/>
    <property type="match status" value="1"/>
</dbReference>
<accession>A0A532V9E8</accession>
<evidence type="ECO:0000256" key="3">
    <source>
        <dbReference type="ARBA" id="ARBA00022481"/>
    </source>
</evidence>
<evidence type="ECO:0000256" key="7">
    <source>
        <dbReference type="SAM" id="Coils"/>
    </source>
</evidence>
<evidence type="ECO:0000259" key="9">
    <source>
        <dbReference type="PROSITE" id="PS00745"/>
    </source>
</evidence>
<comment type="function">
    <text evidence="1 5">Peptide chain release factor 1 directs the termination of translation in response to the peptide chain termination codons UAG and UAA.</text>
</comment>
<dbReference type="GO" id="GO:0005737">
    <property type="term" value="C:cytoplasm"/>
    <property type="evidence" value="ECO:0007669"/>
    <property type="project" value="UniProtKB-SubCell"/>
</dbReference>
<evidence type="ECO:0000313" key="11">
    <source>
        <dbReference type="Proteomes" id="UP000317778"/>
    </source>
</evidence>
<dbReference type="HAMAP" id="MF_00093">
    <property type="entry name" value="Rel_fac_1"/>
    <property type="match status" value="1"/>
</dbReference>
<evidence type="ECO:0000256" key="6">
    <source>
        <dbReference type="NCBIfam" id="TIGR00019"/>
    </source>
</evidence>
<feature type="coiled-coil region" evidence="7">
    <location>
        <begin position="67"/>
        <end position="111"/>
    </location>
</feature>
<dbReference type="GO" id="GO:0016149">
    <property type="term" value="F:translation release factor activity, codon specific"/>
    <property type="evidence" value="ECO:0007669"/>
    <property type="project" value="UniProtKB-UniRule"/>
</dbReference>
<protein>
    <recommendedName>
        <fullName evidence="5 6">Peptide chain release factor 1</fullName>
        <shortName evidence="5">RF-1</shortName>
    </recommendedName>
</protein>
<comment type="similarity">
    <text evidence="2 5">Belongs to the prokaryotic/mitochondrial release factor family.</text>
</comment>
<comment type="caution">
    <text evidence="10">The sequence shown here is derived from an EMBL/GenBank/DDBJ whole genome shotgun (WGS) entry which is preliminary data.</text>
</comment>
<feature type="region of interest" description="Disordered" evidence="8">
    <location>
        <begin position="299"/>
        <end position="319"/>
    </location>
</feature>
<keyword evidence="4 5" id="KW-0648">Protein biosynthesis</keyword>
<gene>
    <name evidence="5" type="primary">prfA</name>
    <name evidence="10" type="ORF">CEE36_01605</name>
</gene>
<sequence length="372" mass="42188">MSNANSEAKGRSNALRLLERLAPVVEEKKELEAKLADQAVISNPKELKNLSYRYKRCGQILSVGEHLQSTLKELAAAEEMLSAGEEDEGFLDTIRAEIANLERKRDRLTSELRALLIPPDERWQRNCIMEIRAAAGGDEAGLFAGDLYRMYTRYLERRRWSQEVLSSNTTGIGGFKEIVFLVKGEEAFRYMRFESGVHRVQRVPETEASGRIHTSTVTVAVLPEAEEQDLAIDPKDLVIETFRASGRGGQHVNVTDSAVRIRHKPTGLVASCQDERSQHQNRARAMRILRARLQDLMRSKEEAREGAERRGQIGTGERSEKIRTYNFPQNRVTDHRIKASLYKLGEILAGDLAEFHSLLLEEEARRYVQNGD</sequence>
<feature type="domain" description="Prokaryotic-type class I peptide chain release factors" evidence="9">
    <location>
        <begin position="243"/>
        <end position="259"/>
    </location>
</feature>
<proteinExistence type="inferred from homology"/>
<evidence type="ECO:0000256" key="8">
    <source>
        <dbReference type="SAM" id="MobiDB-lite"/>
    </source>
</evidence>
<evidence type="ECO:0000256" key="2">
    <source>
        <dbReference type="ARBA" id="ARBA00010835"/>
    </source>
</evidence>
<dbReference type="InterPro" id="IPR000352">
    <property type="entry name" value="Pep_chain_release_fac_I"/>
</dbReference>
<evidence type="ECO:0000256" key="5">
    <source>
        <dbReference type="HAMAP-Rule" id="MF_00093"/>
    </source>
</evidence>
<dbReference type="InterPro" id="IPR005139">
    <property type="entry name" value="PCRF"/>
</dbReference>
<dbReference type="Gene3D" id="3.30.160.20">
    <property type="match status" value="1"/>
</dbReference>
<evidence type="ECO:0000313" key="10">
    <source>
        <dbReference type="EMBL" id="TKJ43840.1"/>
    </source>
</evidence>